<name>A0A0A9A4G5_ARUDO</name>
<accession>A0A0A9A4G5</accession>
<protein>
    <submittedName>
        <fullName evidence="1">Uncharacterized protein</fullName>
    </submittedName>
</protein>
<evidence type="ECO:0000313" key="1">
    <source>
        <dbReference type="EMBL" id="JAD45981.1"/>
    </source>
</evidence>
<organism evidence="1">
    <name type="scientific">Arundo donax</name>
    <name type="common">Giant reed</name>
    <name type="synonym">Donax arundinaceus</name>
    <dbReference type="NCBI Taxonomy" id="35708"/>
    <lineage>
        <taxon>Eukaryota</taxon>
        <taxon>Viridiplantae</taxon>
        <taxon>Streptophyta</taxon>
        <taxon>Embryophyta</taxon>
        <taxon>Tracheophyta</taxon>
        <taxon>Spermatophyta</taxon>
        <taxon>Magnoliopsida</taxon>
        <taxon>Liliopsida</taxon>
        <taxon>Poales</taxon>
        <taxon>Poaceae</taxon>
        <taxon>PACMAD clade</taxon>
        <taxon>Arundinoideae</taxon>
        <taxon>Arundineae</taxon>
        <taxon>Arundo</taxon>
    </lineage>
</organism>
<proteinExistence type="predicted"/>
<dbReference type="EMBL" id="GBRH01251914">
    <property type="protein sequence ID" value="JAD45981.1"/>
    <property type="molecule type" value="Transcribed_RNA"/>
</dbReference>
<dbReference type="AlphaFoldDB" id="A0A0A9A4G5"/>
<sequence length="53" mass="5854">MLIHGVSTVLLISKGGQGKYNKLISKYEANQSICITNTATMKQLVFKHKLNCS</sequence>
<reference evidence="1" key="2">
    <citation type="journal article" date="2015" name="Data Brief">
        <title>Shoot transcriptome of the giant reed, Arundo donax.</title>
        <authorList>
            <person name="Barrero R.A."/>
            <person name="Guerrero F.D."/>
            <person name="Moolhuijzen P."/>
            <person name="Goolsby J.A."/>
            <person name="Tidwell J."/>
            <person name="Bellgard S.E."/>
            <person name="Bellgard M.I."/>
        </authorList>
    </citation>
    <scope>NUCLEOTIDE SEQUENCE</scope>
    <source>
        <tissue evidence="1">Shoot tissue taken approximately 20 cm above the soil surface</tissue>
    </source>
</reference>
<reference evidence="1" key="1">
    <citation type="submission" date="2014-09" db="EMBL/GenBank/DDBJ databases">
        <authorList>
            <person name="Magalhaes I.L.F."/>
            <person name="Oliveira U."/>
            <person name="Santos F.R."/>
            <person name="Vidigal T.H.D.A."/>
            <person name="Brescovit A.D."/>
            <person name="Santos A.J."/>
        </authorList>
    </citation>
    <scope>NUCLEOTIDE SEQUENCE</scope>
    <source>
        <tissue evidence="1">Shoot tissue taken approximately 20 cm above the soil surface</tissue>
    </source>
</reference>